<organism evidence="1 2">
    <name type="scientific">Nostoc flagelliforme CCNUN1</name>
    <dbReference type="NCBI Taxonomy" id="2038116"/>
    <lineage>
        <taxon>Bacteria</taxon>
        <taxon>Bacillati</taxon>
        <taxon>Cyanobacteriota</taxon>
        <taxon>Cyanophyceae</taxon>
        <taxon>Nostocales</taxon>
        <taxon>Nostocaceae</taxon>
        <taxon>Nostoc</taxon>
    </lineage>
</organism>
<name>A0A2K8SXL9_9NOSO</name>
<dbReference type="OrthoDB" id="9763003at2"/>
<dbReference type="Proteomes" id="UP000232003">
    <property type="component" value="Chromosome"/>
</dbReference>
<protein>
    <submittedName>
        <fullName evidence="1">Uncharacterized protein</fullName>
    </submittedName>
</protein>
<proteinExistence type="predicted"/>
<gene>
    <name evidence="1" type="ORF">COO91_06193</name>
</gene>
<sequence length="49" mass="5227">MVSPGLLLFVESMGVVLGSNIGITSDASDVYDGLGLRIFTLDYPVHWNG</sequence>
<dbReference type="KEGG" id="nfl:COO91_06193"/>
<accession>A0A2K8SXL9</accession>
<dbReference type="RefSeq" id="WP_157816623.1">
    <property type="nucleotide sequence ID" value="NZ_CAWNNC010000001.1"/>
</dbReference>
<dbReference type="AlphaFoldDB" id="A0A2K8SXL9"/>
<keyword evidence="2" id="KW-1185">Reference proteome</keyword>
<reference evidence="1 2" key="1">
    <citation type="submission" date="2017-11" db="EMBL/GenBank/DDBJ databases">
        <title>Complete genome of a free-living desiccation-tolerant cyanobacterium and its photosynthetic adaptation to extreme terrestrial habitat.</title>
        <authorList>
            <person name="Shang J."/>
        </authorList>
    </citation>
    <scope>NUCLEOTIDE SEQUENCE [LARGE SCALE GENOMIC DNA]</scope>
    <source>
        <strain evidence="1 2">CCNUN1</strain>
    </source>
</reference>
<evidence type="ECO:0000313" key="1">
    <source>
        <dbReference type="EMBL" id="AUB40187.1"/>
    </source>
</evidence>
<dbReference type="EMBL" id="CP024785">
    <property type="protein sequence ID" value="AUB40187.1"/>
    <property type="molecule type" value="Genomic_DNA"/>
</dbReference>
<evidence type="ECO:0000313" key="2">
    <source>
        <dbReference type="Proteomes" id="UP000232003"/>
    </source>
</evidence>